<dbReference type="EMBL" id="KI913957">
    <property type="protein sequence ID" value="ETW05026.1"/>
    <property type="molecule type" value="Genomic_DNA"/>
</dbReference>
<keyword evidence="5" id="KW-1133">Transmembrane helix</keyword>
<dbReference type="InterPro" id="IPR036400">
    <property type="entry name" value="Cyt_B5-like_heme/steroid_sf"/>
</dbReference>
<reference evidence="7" key="1">
    <citation type="submission" date="2013-12" db="EMBL/GenBank/DDBJ databases">
        <title>The Genome Sequence of Aphanomyces invadans NJM9701.</title>
        <authorList>
            <consortium name="The Broad Institute Genomics Platform"/>
            <person name="Russ C."/>
            <person name="Tyler B."/>
            <person name="van West P."/>
            <person name="Dieguez-Uribeondo J."/>
            <person name="Young S.K."/>
            <person name="Zeng Q."/>
            <person name="Gargeya S."/>
            <person name="Fitzgerald M."/>
            <person name="Abouelleil A."/>
            <person name="Alvarado L."/>
            <person name="Chapman S.B."/>
            <person name="Gainer-Dewar J."/>
            <person name="Goldberg J."/>
            <person name="Griggs A."/>
            <person name="Gujja S."/>
            <person name="Hansen M."/>
            <person name="Howarth C."/>
            <person name="Imamovic A."/>
            <person name="Ireland A."/>
            <person name="Larimer J."/>
            <person name="McCowan C."/>
            <person name="Murphy C."/>
            <person name="Pearson M."/>
            <person name="Poon T.W."/>
            <person name="Priest M."/>
            <person name="Roberts A."/>
            <person name="Saif S."/>
            <person name="Shea T."/>
            <person name="Sykes S."/>
            <person name="Wortman J."/>
            <person name="Nusbaum C."/>
            <person name="Birren B."/>
        </authorList>
    </citation>
    <scope>NUCLEOTIDE SEQUENCE [LARGE SCALE GENOMIC DNA]</scope>
    <source>
        <strain evidence="7">NJM9701</strain>
    </source>
</reference>
<gene>
    <name evidence="8" type="ORF">DYB32_004719</name>
    <name evidence="7" type="ORF">H310_04075</name>
</gene>
<dbReference type="InterPro" id="IPR018506">
    <property type="entry name" value="Cyt_B5_heme-BS"/>
</dbReference>
<keyword evidence="9" id="KW-1185">Reference proteome</keyword>
<dbReference type="SUPFAM" id="SSF55856">
    <property type="entry name" value="Cytochrome b5-like heme/steroid binding domain"/>
    <property type="match status" value="1"/>
</dbReference>
<dbReference type="EMBL" id="QUSY01000371">
    <property type="protein sequence ID" value="RHY29962.1"/>
    <property type="molecule type" value="Genomic_DNA"/>
</dbReference>
<name>A0A024UF47_9STRA</name>
<evidence type="ECO:0000259" key="6">
    <source>
        <dbReference type="PROSITE" id="PS50255"/>
    </source>
</evidence>
<reference evidence="8 9" key="2">
    <citation type="submission" date="2018-08" db="EMBL/GenBank/DDBJ databases">
        <title>Aphanomyces genome sequencing and annotation.</title>
        <authorList>
            <person name="Minardi D."/>
            <person name="Oidtmann B."/>
            <person name="Van Der Giezen M."/>
            <person name="Studholme D.J."/>
        </authorList>
    </citation>
    <scope>NUCLEOTIDE SEQUENCE [LARGE SCALE GENOMIC DNA]</scope>
    <source>
        <strain evidence="8 9">NJM0002</strain>
    </source>
</reference>
<dbReference type="eggNOG" id="KOG0537">
    <property type="taxonomic scope" value="Eukaryota"/>
</dbReference>
<dbReference type="PROSITE" id="PS50255">
    <property type="entry name" value="CYTOCHROME_B5_2"/>
    <property type="match status" value="1"/>
</dbReference>
<evidence type="ECO:0000256" key="4">
    <source>
        <dbReference type="ARBA" id="ARBA00038168"/>
    </source>
</evidence>
<dbReference type="SMART" id="SM01117">
    <property type="entry name" value="Cyt-b5"/>
    <property type="match status" value="1"/>
</dbReference>
<evidence type="ECO:0000313" key="7">
    <source>
        <dbReference type="EMBL" id="ETW05026.1"/>
    </source>
</evidence>
<protein>
    <recommendedName>
        <fullName evidence="6">Cytochrome b5 heme-binding domain-containing protein</fullName>
    </recommendedName>
</protein>
<dbReference type="OrthoDB" id="260519at2759"/>
<dbReference type="Proteomes" id="UP000285060">
    <property type="component" value="Unassembled WGS sequence"/>
</dbReference>
<evidence type="ECO:0000256" key="1">
    <source>
        <dbReference type="ARBA" id="ARBA00022617"/>
    </source>
</evidence>
<dbReference type="InterPro" id="IPR001199">
    <property type="entry name" value="Cyt_B5-like_heme/steroid-bd"/>
</dbReference>
<keyword evidence="3 5" id="KW-0408">Iron</keyword>
<accession>A0A024UF47</accession>
<sequence length="128" mass="14175">MTKEGTTDMTAISVGTIAAVLLVFFILRSKSTSALNNIKEPAPKPEYLSRELKKYTRAEVAKHNSEKDAWIIVKNKVYDISEYVEDHPGGLAILNDVGDDATVGFYGPQHPPTVAEHIEEYRIGDLVD</sequence>
<dbReference type="FunFam" id="3.10.120.10:FF:000007">
    <property type="entry name" value="Sulfite oxidase, mitochondrial"/>
    <property type="match status" value="1"/>
</dbReference>
<evidence type="ECO:0000313" key="8">
    <source>
        <dbReference type="EMBL" id="RHY29962.1"/>
    </source>
</evidence>
<dbReference type="Gene3D" id="3.10.120.10">
    <property type="entry name" value="Cytochrome b5-like heme/steroid binding domain"/>
    <property type="match status" value="1"/>
</dbReference>
<feature type="transmembrane region" description="Helical" evidence="5">
    <location>
        <begin position="6"/>
        <end position="27"/>
    </location>
</feature>
<dbReference type="PANTHER" id="PTHR19359:SF95">
    <property type="entry name" value="CYTOCHROME B5 TYPE B"/>
    <property type="match status" value="1"/>
</dbReference>
<evidence type="ECO:0000256" key="3">
    <source>
        <dbReference type="ARBA" id="ARBA00023004"/>
    </source>
</evidence>
<keyword evidence="5" id="KW-0472">Membrane</keyword>
<dbReference type="GO" id="GO:0046872">
    <property type="term" value="F:metal ion binding"/>
    <property type="evidence" value="ECO:0007669"/>
    <property type="project" value="UniProtKB-UniRule"/>
</dbReference>
<dbReference type="GeneID" id="20081125"/>
<evidence type="ECO:0000256" key="5">
    <source>
        <dbReference type="RuleBase" id="RU362121"/>
    </source>
</evidence>
<evidence type="ECO:0000313" key="9">
    <source>
        <dbReference type="Proteomes" id="UP000285060"/>
    </source>
</evidence>
<evidence type="ECO:0000256" key="2">
    <source>
        <dbReference type="ARBA" id="ARBA00022723"/>
    </source>
</evidence>
<dbReference type="PROSITE" id="PS00191">
    <property type="entry name" value="CYTOCHROME_B5_1"/>
    <property type="match status" value="1"/>
</dbReference>
<dbReference type="GO" id="GO:0020037">
    <property type="term" value="F:heme binding"/>
    <property type="evidence" value="ECO:0007669"/>
    <property type="project" value="UniProtKB-UniRule"/>
</dbReference>
<dbReference type="AlphaFoldDB" id="A0A024UF47"/>
<keyword evidence="5" id="KW-0812">Transmembrane</keyword>
<proteinExistence type="inferred from homology"/>
<keyword evidence="2 5" id="KW-0479">Metal-binding</keyword>
<dbReference type="Pfam" id="PF00173">
    <property type="entry name" value="Cyt-b5"/>
    <property type="match status" value="1"/>
</dbReference>
<organism evidence="7">
    <name type="scientific">Aphanomyces invadans</name>
    <dbReference type="NCBI Taxonomy" id="157072"/>
    <lineage>
        <taxon>Eukaryota</taxon>
        <taxon>Sar</taxon>
        <taxon>Stramenopiles</taxon>
        <taxon>Oomycota</taxon>
        <taxon>Saprolegniomycetes</taxon>
        <taxon>Saprolegniales</taxon>
        <taxon>Verrucalvaceae</taxon>
        <taxon>Aphanomyces</taxon>
    </lineage>
</organism>
<dbReference type="RefSeq" id="XP_008866464.1">
    <property type="nucleotide sequence ID" value="XM_008868242.1"/>
</dbReference>
<dbReference type="PANTHER" id="PTHR19359">
    <property type="entry name" value="CYTOCHROME B5"/>
    <property type="match status" value="1"/>
</dbReference>
<feature type="domain" description="Cytochrome b5 heme-binding" evidence="6">
    <location>
        <begin position="52"/>
        <end position="127"/>
    </location>
</feature>
<keyword evidence="1 5" id="KW-0349">Heme</keyword>
<dbReference type="InterPro" id="IPR050668">
    <property type="entry name" value="Cytochrome_b5"/>
</dbReference>
<dbReference type="GO" id="GO:0016020">
    <property type="term" value="C:membrane"/>
    <property type="evidence" value="ECO:0007669"/>
    <property type="project" value="TreeGrafter"/>
</dbReference>
<comment type="similarity">
    <text evidence="4 5">Belongs to the cytochrome b5 family.</text>
</comment>
<dbReference type="STRING" id="157072.A0A024UF47"/>
<dbReference type="VEuPathDB" id="FungiDB:H310_04075"/>